<gene>
    <name evidence="2" type="ORF">MENT_LOCUS11295</name>
</gene>
<sequence length="168" mass="19740">MENKKKFAEKRQNLLVENFENKEFPTPTAIKTSNSHRPSPYLKRVRLPKLDFTIAKTPPTTFSFKKENKIDEDTDFYDKELPEDLISKIKLIQLKNEQIFIENQKRIGNDSERINNYKPNELSKTDLVVDIKNRDLINSNKISSSIIKQKRSRNNRSISANPKLKTQF</sequence>
<dbReference type="Proteomes" id="UP000580250">
    <property type="component" value="Unassembled WGS sequence"/>
</dbReference>
<organism evidence="2 3">
    <name type="scientific">Meloidogyne enterolobii</name>
    <name type="common">Root-knot nematode worm</name>
    <name type="synonym">Meloidogyne mayaguensis</name>
    <dbReference type="NCBI Taxonomy" id="390850"/>
    <lineage>
        <taxon>Eukaryota</taxon>
        <taxon>Metazoa</taxon>
        <taxon>Ecdysozoa</taxon>
        <taxon>Nematoda</taxon>
        <taxon>Chromadorea</taxon>
        <taxon>Rhabditida</taxon>
        <taxon>Tylenchina</taxon>
        <taxon>Tylenchomorpha</taxon>
        <taxon>Tylenchoidea</taxon>
        <taxon>Meloidogynidae</taxon>
        <taxon>Meloidogyninae</taxon>
        <taxon>Meloidogyne</taxon>
    </lineage>
</organism>
<dbReference type="EMBL" id="CAJEWN010000054">
    <property type="protein sequence ID" value="CAD2153890.1"/>
    <property type="molecule type" value="Genomic_DNA"/>
</dbReference>
<reference evidence="2 3" key="1">
    <citation type="submission" date="2020-08" db="EMBL/GenBank/DDBJ databases">
        <authorList>
            <person name="Koutsovoulos G."/>
            <person name="Danchin GJ E."/>
        </authorList>
    </citation>
    <scope>NUCLEOTIDE SEQUENCE [LARGE SCALE GENOMIC DNA]</scope>
</reference>
<evidence type="ECO:0000256" key="1">
    <source>
        <dbReference type="SAM" id="MobiDB-lite"/>
    </source>
</evidence>
<evidence type="ECO:0000313" key="2">
    <source>
        <dbReference type="EMBL" id="CAD2153890.1"/>
    </source>
</evidence>
<protein>
    <submittedName>
        <fullName evidence="2">Uncharacterized protein</fullName>
    </submittedName>
</protein>
<dbReference type="OrthoDB" id="5907679at2759"/>
<comment type="caution">
    <text evidence="2">The sequence shown here is derived from an EMBL/GenBank/DDBJ whole genome shotgun (WGS) entry which is preliminary data.</text>
</comment>
<evidence type="ECO:0000313" key="3">
    <source>
        <dbReference type="Proteomes" id="UP000580250"/>
    </source>
</evidence>
<accession>A0A6V7UD47</accession>
<feature type="compositionally biased region" description="Polar residues" evidence="1">
    <location>
        <begin position="155"/>
        <end position="168"/>
    </location>
</feature>
<dbReference type="AlphaFoldDB" id="A0A6V7UD47"/>
<name>A0A6V7UD47_MELEN</name>
<feature type="region of interest" description="Disordered" evidence="1">
    <location>
        <begin position="147"/>
        <end position="168"/>
    </location>
</feature>
<proteinExistence type="predicted"/>